<dbReference type="EMBL" id="JMSE01001564">
    <property type="protein sequence ID" value="KDN59961.1"/>
    <property type="molecule type" value="Genomic_DNA"/>
</dbReference>
<feature type="chain" id="PRO_5001634412" description="Ecp2 effector protein domain-containing protein" evidence="1">
    <location>
        <begin position="21"/>
        <end position="183"/>
    </location>
</feature>
<dbReference type="HOGENOM" id="CLU_104265_0_0_1"/>
<gene>
    <name evidence="2" type="ORF">CSUB01_09189</name>
</gene>
<dbReference type="OrthoDB" id="2112446at2759"/>
<keyword evidence="1" id="KW-0732">Signal</keyword>
<proteinExistence type="predicted"/>
<name>A0A066X2I1_COLSU</name>
<dbReference type="STRING" id="1173701.A0A066X2I1"/>
<reference evidence="3" key="1">
    <citation type="journal article" date="2014" name="Genome Announc.">
        <title>Draft genome sequence of Colletotrichum sublineola, a destructive pathogen of cultivated sorghum.</title>
        <authorList>
            <person name="Baroncelli R."/>
            <person name="Sanz-Martin J.M."/>
            <person name="Rech G.E."/>
            <person name="Sukno S.A."/>
            <person name="Thon M.R."/>
        </authorList>
    </citation>
    <scope>NUCLEOTIDE SEQUENCE [LARGE SCALE GENOMIC DNA]</scope>
    <source>
        <strain evidence="3">TX430BB</strain>
    </source>
</reference>
<keyword evidence="3" id="KW-1185">Reference proteome</keyword>
<evidence type="ECO:0008006" key="4">
    <source>
        <dbReference type="Google" id="ProtNLM"/>
    </source>
</evidence>
<dbReference type="AlphaFoldDB" id="A0A066X2I1"/>
<protein>
    <recommendedName>
        <fullName evidence="4">Ecp2 effector protein domain-containing protein</fullName>
    </recommendedName>
</protein>
<evidence type="ECO:0000313" key="2">
    <source>
        <dbReference type="EMBL" id="KDN59961.1"/>
    </source>
</evidence>
<feature type="signal peptide" evidence="1">
    <location>
        <begin position="1"/>
        <end position="20"/>
    </location>
</feature>
<dbReference type="OMA" id="DAVECIN"/>
<evidence type="ECO:0000256" key="1">
    <source>
        <dbReference type="SAM" id="SignalP"/>
    </source>
</evidence>
<dbReference type="PANTHER" id="PTHR39603:SF1">
    <property type="entry name" value="CYANOVIRIN-N DOMAIN-CONTAINING PROTEIN"/>
    <property type="match status" value="1"/>
</dbReference>
<sequence length="183" mass="19507">MVNFALPALAALALAQLTGATPVATQSSAVEVFSFSKWVGGIIANPDGDNLTPDEAVEAWHESLNKTSAAPTGENLLQKRFYCNTIPDTEAYIPDAVACINQLARRQGQECRVDTVTVFCVIGRAQITGVRGGNVQSTSSDCNDVARGAGFVMDHCSRADNTVQGAEYAYGNGNLLVWIRRPN</sequence>
<comment type="caution">
    <text evidence="2">The sequence shown here is derived from an EMBL/GenBank/DDBJ whole genome shotgun (WGS) entry which is preliminary data.</text>
</comment>
<dbReference type="Proteomes" id="UP000027238">
    <property type="component" value="Unassembled WGS sequence"/>
</dbReference>
<accession>A0A066X2I1</accession>
<evidence type="ECO:0000313" key="3">
    <source>
        <dbReference type="Proteomes" id="UP000027238"/>
    </source>
</evidence>
<dbReference type="PANTHER" id="PTHR39603">
    <property type="entry name" value="CYANOVIRIN-N DOMAIN-CONTAINING PROTEIN"/>
    <property type="match status" value="1"/>
</dbReference>
<dbReference type="eggNOG" id="ENOG502SVG0">
    <property type="taxonomic scope" value="Eukaryota"/>
</dbReference>
<organism evidence="2 3">
    <name type="scientific">Colletotrichum sublineola</name>
    <name type="common">Sorghum anthracnose fungus</name>
    <dbReference type="NCBI Taxonomy" id="1173701"/>
    <lineage>
        <taxon>Eukaryota</taxon>
        <taxon>Fungi</taxon>
        <taxon>Dikarya</taxon>
        <taxon>Ascomycota</taxon>
        <taxon>Pezizomycotina</taxon>
        <taxon>Sordariomycetes</taxon>
        <taxon>Hypocreomycetidae</taxon>
        <taxon>Glomerellales</taxon>
        <taxon>Glomerellaceae</taxon>
        <taxon>Colletotrichum</taxon>
        <taxon>Colletotrichum graminicola species complex</taxon>
    </lineage>
</organism>